<dbReference type="InterPro" id="IPR036875">
    <property type="entry name" value="Znf_CCHC_sf"/>
</dbReference>
<dbReference type="GO" id="GO:0008270">
    <property type="term" value="F:zinc ion binding"/>
    <property type="evidence" value="ECO:0007669"/>
    <property type="project" value="UniProtKB-KW"/>
</dbReference>
<dbReference type="InterPro" id="IPR039537">
    <property type="entry name" value="Retrotran_Ty1/copia-like"/>
</dbReference>
<dbReference type="InterPro" id="IPR001878">
    <property type="entry name" value="Znf_CCHC"/>
</dbReference>
<keyword evidence="1" id="KW-0862">Zinc</keyword>
<dbReference type="PANTHER" id="PTHR42648">
    <property type="entry name" value="TRANSPOSASE, PUTATIVE-RELATED"/>
    <property type="match status" value="1"/>
</dbReference>
<evidence type="ECO:0000313" key="5">
    <source>
        <dbReference type="Proteomes" id="UP001289374"/>
    </source>
</evidence>
<dbReference type="SUPFAM" id="SSF53098">
    <property type="entry name" value="Ribonuclease H-like"/>
    <property type="match status" value="1"/>
</dbReference>
<evidence type="ECO:0000259" key="3">
    <source>
        <dbReference type="PROSITE" id="PS50158"/>
    </source>
</evidence>
<feature type="domain" description="CCHC-type" evidence="3">
    <location>
        <begin position="234"/>
        <end position="249"/>
    </location>
</feature>
<dbReference type="SMART" id="SM00343">
    <property type="entry name" value="ZnF_C2HC"/>
    <property type="match status" value="1"/>
</dbReference>
<dbReference type="SUPFAM" id="SSF57756">
    <property type="entry name" value="Retrovirus zinc finger-like domains"/>
    <property type="match status" value="1"/>
</dbReference>
<keyword evidence="1" id="KW-0863">Zinc-finger</keyword>
<proteinExistence type="predicted"/>
<dbReference type="AlphaFoldDB" id="A0AAE2C2C7"/>
<dbReference type="EMBL" id="JACGWL010000003">
    <property type="protein sequence ID" value="KAK4406491.1"/>
    <property type="molecule type" value="Genomic_DNA"/>
</dbReference>
<dbReference type="PANTHER" id="PTHR42648:SF27">
    <property type="entry name" value="RNA-DIRECTED DNA POLYMERASE"/>
    <property type="match status" value="1"/>
</dbReference>
<organism evidence="4 5">
    <name type="scientific">Sesamum angolense</name>
    <dbReference type="NCBI Taxonomy" id="2727404"/>
    <lineage>
        <taxon>Eukaryota</taxon>
        <taxon>Viridiplantae</taxon>
        <taxon>Streptophyta</taxon>
        <taxon>Embryophyta</taxon>
        <taxon>Tracheophyta</taxon>
        <taxon>Spermatophyta</taxon>
        <taxon>Magnoliopsida</taxon>
        <taxon>eudicotyledons</taxon>
        <taxon>Gunneridae</taxon>
        <taxon>Pentapetalae</taxon>
        <taxon>asterids</taxon>
        <taxon>lamiids</taxon>
        <taxon>Lamiales</taxon>
        <taxon>Pedaliaceae</taxon>
        <taxon>Sesamum</taxon>
    </lineage>
</organism>
<keyword evidence="5" id="KW-1185">Reference proteome</keyword>
<dbReference type="InterPro" id="IPR012337">
    <property type="entry name" value="RNaseH-like_sf"/>
</dbReference>
<evidence type="ECO:0000313" key="4">
    <source>
        <dbReference type="EMBL" id="KAK4406491.1"/>
    </source>
</evidence>
<dbReference type="Proteomes" id="UP001289374">
    <property type="component" value="Unassembled WGS sequence"/>
</dbReference>
<evidence type="ECO:0000256" key="1">
    <source>
        <dbReference type="PROSITE-ProRule" id="PRU00047"/>
    </source>
</evidence>
<comment type="caution">
    <text evidence="4">The sequence shown here is derived from an EMBL/GenBank/DDBJ whole genome shotgun (WGS) entry which is preliminary data.</text>
</comment>
<gene>
    <name evidence="4" type="ORF">Sango_0655600</name>
</gene>
<keyword evidence="1" id="KW-0479">Metal-binding</keyword>
<dbReference type="Gene3D" id="4.10.60.10">
    <property type="entry name" value="Zinc finger, CCHC-type"/>
    <property type="match status" value="1"/>
</dbReference>
<accession>A0AAE2C2C7</accession>
<reference evidence="4" key="2">
    <citation type="journal article" date="2024" name="Plant">
        <title>Genomic evolution and insights into agronomic trait innovations of Sesamum species.</title>
        <authorList>
            <person name="Miao H."/>
            <person name="Wang L."/>
            <person name="Qu L."/>
            <person name="Liu H."/>
            <person name="Sun Y."/>
            <person name="Le M."/>
            <person name="Wang Q."/>
            <person name="Wei S."/>
            <person name="Zheng Y."/>
            <person name="Lin W."/>
            <person name="Duan Y."/>
            <person name="Cao H."/>
            <person name="Xiong S."/>
            <person name="Wang X."/>
            <person name="Wei L."/>
            <person name="Li C."/>
            <person name="Ma Q."/>
            <person name="Ju M."/>
            <person name="Zhao R."/>
            <person name="Li G."/>
            <person name="Mu C."/>
            <person name="Tian Q."/>
            <person name="Mei H."/>
            <person name="Zhang T."/>
            <person name="Gao T."/>
            <person name="Zhang H."/>
        </authorList>
    </citation>
    <scope>NUCLEOTIDE SEQUENCE</scope>
    <source>
        <strain evidence="4">K16</strain>
    </source>
</reference>
<sequence length="377" mass="43119">MSFLDPRTNDSELEVQRIILLQNVANRLPDAFIDTKKVTKSHIPAENIPARLEVPEATLTQSKASESQIRRKRGRPLGSKDANPRKRKEHIVSINHDANVTTSNVSEDKIPEVILSEDPKRNEQDLEDSYEMSINYAHNSLGWYRKEIEMNDIFAYSVVVEIMHEDDNDPQTMEECQRAKGKKARRWERKKGKAKAKTVVVEKDAMSAPVALMGMGKGKKRMGTQQQSRANDICTYCREKGHWKKDCPNLSSDQGMFVIEVNMVTNLLHGYWIPVVVPTYAMICKCYKEELSKDEVVLRVGDGKAVAAVAVGIINLVARGGFSYFITFIDNHSRYSYVYLMRYKSEAFVRFKEFRSEVENQTGRKIKTLRSNRCGEI</sequence>
<feature type="region of interest" description="Disordered" evidence="2">
    <location>
        <begin position="59"/>
        <end position="87"/>
    </location>
</feature>
<reference evidence="4" key="1">
    <citation type="submission" date="2020-06" db="EMBL/GenBank/DDBJ databases">
        <authorList>
            <person name="Li T."/>
            <person name="Hu X."/>
            <person name="Zhang T."/>
            <person name="Song X."/>
            <person name="Zhang H."/>
            <person name="Dai N."/>
            <person name="Sheng W."/>
            <person name="Hou X."/>
            <person name="Wei L."/>
        </authorList>
    </citation>
    <scope>NUCLEOTIDE SEQUENCE</scope>
    <source>
        <strain evidence="4">K16</strain>
        <tissue evidence="4">Leaf</tissue>
    </source>
</reference>
<dbReference type="Pfam" id="PF00098">
    <property type="entry name" value="zf-CCHC"/>
    <property type="match status" value="1"/>
</dbReference>
<protein>
    <recommendedName>
        <fullName evidence="3">CCHC-type domain-containing protein</fullName>
    </recommendedName>
</protein>
<dbReference type="GO" id="GO:0003676">
    <property type="term" value="F:nucleic acid binding"/>
    <property type="evidence" value="ECO:0007669"/>
    <property type="project" value="InterPro"/>
</dbReference>
<evidence type="ECO:0000256" key="2">
    <source>
        <dbReference type="SAM" id="MobiDB-lite"/>
    </source>
</evidence>
<name>A0AAE2C2C7_9LAMI</name>
<dbReference type="PROSITE" id="PS50158">
    <property type="entry name" value="ZF_CCHC"/>
    <property type="match status" value="1"/>
</dbReference>